<sequence>MTEKIRKTSSTPSEAPADEIDELAVGKNTHAENLKADLDQLLDDIDSILETNAEDFVNSYVQKGGE</sequence>
<proteinExistence type="predicted"/>
<evidence type="ECO:0000313" key="2">
    <source>
        <dbReference type="EMBL" id="CAB5008822.1"/>
    </source>
</evidence>
<dbReference type="InterPro" id="IPR008515">
    <property type="entry name" value="Ubiquitin-like_Pup"/>
</dbReference>
<evidence type="ECO:0000313" key="3">
    <source>
        <dbReference type="EMBL" id="CAB5065483.1"/>
    </source>
</evidence>
<accession>A0A6J7Q2K2</accession>
<dbReference type="Pfam" id="PF05639">
    <property type="entry name" value="Pup"/>
    <property type="match status" value="1"/>
</dbReference>
<reference evidence="2" key="1">
    <citation type="submission" date="2020-05" db="EMBL/GenBank/DDBJ databases">
        <authorList>
            <person name="Chiriac C."/>
            <person name="Salcher M."/>
            <person name="Ghai R."/>
            <person name="Kavagutti S V."/>
        </authorList>
    </citation>
    <scope>NUCLEOTIDE SEQUENCE</scope>
</reference>
<dbReference type="GO" id="GO:0031386">
    <property type="term" value="F:protein tag activity"/>
    <property type="evidence" value="ECO:0007669"/>
    <property type="project" value="InterPro"/>
</dbReference>
<organism evidence="2">
    <name type="scientific">freshwater metagenome</name>
    <dbReference type="NCBI Taxonomy" id="449393"/>
    <lineage>
        <taxon>unclassified sequences</taxon>
        <taxon>metagenomes</taxon>
        <taxon>ecological metagenomes</taxon>
    </lineage>
</organism>
<dbReference type="AlphaFoldDB" id="A0A6J7Q2K2"/>
<feature type="region of interest" description="Disordered" evidence="1">
    <location>
        <begin position="1"/>
        <end position="20"/>
    </location>
</feature>
<name>A0A6J7Q2K2_9ZZZZ</name>
<protein>
    <submittedName>
        <fullName evidence="2">Unannotated protein</fullName>
    </submittedName>
</protein>
<dbReference type="GO" id="GO:0070628">
    <property type="term" value="F:proteasome binding"/>
    <property type="evidence" value="ECO:0007669"/>
    <property type="project" value="InterPro"/>
</dbReference>
<gene>
    <name evidence="2" type="ORF">UFOPK4098_00164</name>
    <name evidence="3" type="ORF">UFOPK4347_00947</name>
</gene>
<dbReference type="GO" id="GO:0070490">
    <property type="term" value="P:protein pupylation"/>
    <property type="evidence" value="ECO:0007669"/>
    <property type="project" value="InterPro"/>
</dbReference>
<dbReference type="NCBIfam" id="TIGR03687">
    <property type="entry name" value="pupylate_cterm"/>
    <property type="match status" value="1"/>
</dbReference>
<evidence type="ECO:0000256" key="1">
    <source>
        <dbReference type="SAM" id="MobiDB-lite"/>
    </source>
</evidence>
<dbReference type="EMBL" id="CAFBQU010000021">
    <property type="protein sequence ID" value="CAB5065483.1"/>
    <property type="molecule type" value="Genomic_DNA"/>
</dbReference>
<dbReference type="GO" id="GO:0019941">
    <property type="term" value="P:modification-dependent protein catabolic process"/>
    <property type="evidence" value="ECO:0007669"/>
    <property type="project" value="InterPro"/>
</dbReference>
<dbReference type="GO" id="GO:0010498">
    <property type="term" value="P:proteasomal protein catabolic process"/>
    <property type="evidence" value="ECO:0007669"/>
    <property type="project" value="InterPro"/>
</dbReference>
<dbReference type="EMBL" id="CAFBPN010000003">
    <property type="protein sequence ID" value="CAB5008822.1"/>
    <property type="molecule type" value="Genomic_DNA"/>
</dbReference>